<name>A0AAV4EFR5_9GAST</name>
<accession>A0AAV4EFR5</accession>
<organism evidence="2 3">
    <name type="scientific">Elysia marginata</name>
    <dbReference type="NCBI Taxonomy" id="1093978"/>
    <lineage>
        <taxon>Eukaryota</taxon>
        <taxon>Metazoa</taxon>
        <taxon>Spiralia</taxon>
        <taxon>Lophotrochozoa</taxon>
        <taxon>Mollusca</taxon>
        <taxon>Gastropoda</taxon>
        <taxon>Heterobranchia</taxon>
        <taxon>Euthyneura</taxon>
        <taxon>Panpulmonata</taxon>
        <taxon>Sacoglossa</taxon>
        <taxon>Placobranchoidea</taxon>
        <taxon>Plakobranchidae</taxon>
        <taxon>Elysia</taxon>
    </lineage>
</organism>
<reference evidence="2 3" key="1">
    <citation type="journal article" date="2021" name="Elife">
        <title>Chloroplast acquisition without the gene transfer in kleptoplastic sea slugs, Plakobranchus ocellatus.</title>
        <authorList>
            <person name="Maeda T."/>
            <person name="Takahashi S."/>
            <person name="Yoshida T."/>
            <person name="Shimamura S."/>
            <person name="Takaki Y."/>
            <person name="Nagai Y."/>
            <person name="Toyoda A."/>
            <person name="Suzuki Y."/>
            <person name="Arimoto A."/>
            <person name="Ishii H."/>
            <person name="Satoh N."/>
            <person name="Nishiyama T."/>
            <person name="Hasebe M."/>
            <person name="Maruyama T."/>
            <person name="Minagawa J."/>
            <person name="Obokata J."/>
            <person name="Shigenobu S."/>
        </authorList>
    </citation>
    <scope>NUCLEOTIDE SEQUENCE [LARGE SCALE GENOMIC DNA]</scope>
</reference>
<dbReference type="Proteomes" id="UP000762676">
    <property type="component" value="Unassembled WGS sequence"/>
</dbReference>
<dbReference type="AlphaFoldDB" id="A0AAV4EFR5"/>
<feature type="compositionally biased region" description="Polar residues" evidence="1">
    <location>
        <begin position="44"/>
        <end position="60"/>
    </location>
</feature>
<evidence type="ECO:0000256" key="1">
    <source>
        <dbReference type="SAM" id="MobiDB-lite"/>
    </source>
</evidence>
<proteinExistence type="predicted"/>
<gene>
    <name evidence="2" type="ORF">ElyMa_001800200</name>
</gene>
<keyword evidence="3" id="KW-1185">Reference proteome</keyword>
<sequence>MPCSRNCAGILFTDHNAASTNDGKREKNFHGAAGIPFTEEKGSKSTMASSTAQLNSSPTPQKKKKSNESQVLDTSPADLRGYPKGKLCHEKKSTEDEIEGEAWWQLLPRNCKGSR</sequence>
<protein>
    <submittedName>
        <fullName evidence="2">Uncharacterized protein</fullName>
    </submittedName>
</protein>
<feature type="region of interest" description="Disordered" evidence="1">
    <location>
        <begin position="16"/>
        <end position="86"/>
    </location>
</feature>
<evidence type="ECO:0000313" key="2">
    <source>
        <dbReference type="EMBL" id="GFR59624.1"/>
    </source>
</evidence>
<dbReference type="EMBL" id="BMAT01003644">
    <property type="protein sequence ID" value="GFR59624.1"/>
    <property type="molecule type" value="Genomic_DNA"/>
</dbReference>
<evidence type="ECO:0000313" key="3">
    <source>
        <dbReference type="Proteomes" id="UP000762676"/>
    </source>
</evidence>
<comment type="caution">
    <text evidence="2">The sequence shown here is derived from an EMBL/GenBank/DDBJ whole genome shotgun (WGS) entry which is preliminary data.</text>
</comment>